<sequence>MHFGRIVRDKISLEPFCLNRTVFVVMNGYNGQFIINDQSIKSVNRKLIILPAGTRLGCRLDKQNEQGNVEFITVDDGDLKVLSQKIKSLKEIDAKRVKNVGVEYLLVDDEQLIELFSAHAIVRESRLNSKQFSLYLRQSVFFMLETIYSGGFDITVLFKEICNESNKEKLTKMFMKDPTKHWTLDNTSKALFMSSSTLRRQLLRENTSFVKILNDVKLGIALNYLTFSNMSISKISELSGFNSCAYFCTTFKKKYHETPYSFRASSKSLNKGGKEL</sequence>
<protein>
    <submittedName>
        <fullName evidence="5">AraC family transcriptional regulator</fullName>
    </submittedName>
</protein>
<accession>A0A3A6QWJ1</accession>
<keyword evidence="1" id="KW-0805">Transcription regulation</keyword>
<dbReference type="Pfam" id="PF12833">
    <property type="entry name" value="HTH_18"/>
    <property type="match status" value="1"/>
</dbReference>
<dbReference type="EMBL" id="QVMU01000029">
    <property type="protein sequence ID" value="RJX66216.1"/>
    <property type="molecule type" value="Genomic_DNA"/>
</dbReference>
<feature type="domain" description="HTH araC/xylS-type" evidence="4">
    <location>
        <begin position="168"/>
        <end position="265"/>
    </location>
</feature>
<evidence type="ECO:0000259" key="4">
    <source>
        <dbReference type="PROSITE" id="PS01124"/>
    </source>
</evidence>
<organism evidence="5 6">
    <name type="scientific">Vibrio sinensis</name>
    <dbReference type="NCBI Taxonomy" id="2302434"/>
    <lineage>
        <taxon>Bacteria</taxon>
        <taxon>Pseudomonadati</taxon>
        <taxon>Pseudomonadota</taxon>
        <taxon>Gammaproteobacteria</taxon>
        <taxon>Vibrionales</taxon>
        <taxon>Vibrionaceae</taxon>
        <taxon>Vibrio</taxon>
    </lineage>
</organism>
<dbReference type="PANTHER" id="PTHR43280:SF11">
    <property type="entry name" value="RCS-SPECIFIC HTH-TYPE TRANSCRIPTIONAL ACTIVATOR RCLR"/>
    <property type="match status" value="1"/>
</dbReference>
<dbReference type="Proteomes" id="UP000273252">
    <property type="component" value="Unassembled WGS sequence"/>
</dbReference>
<keyword evidence="3" id="KW-0804">Transcription</keyword>
<dbReference type="AlphaFoldDB" id="A0A3A6QWJ1"/>
<evidence type="ECO:0000256" key="2">
    <source>
        <dbReference type="ARBA" id="ARBA00023125"/>
    </source>
</evidence>
<name>A0A3A6QWJ1_9VIBR</name>
<dbReference type="SMART" id="SM00342">
    <property type="entry name" value="HTH_ARAC"/>
    <property type="match status" value="1"/>
</dbReference>
<dbReference type="InterPro" id="IPR018060">
    <property type="entry name" value="HTH_AraC"/>
</dbReference>
<evidence type="ECO:0000313" key="5">
    <source>
        <dbReference type="EMBL" id="RJX66216.1"/>
    </source>
</evidence>
<evidence type="ECO:0000256" key="1">
    <source>
        <dbReference type="ARBA" id="ARBA00023015"/>
    </source>
</evidence>
<dbReference type="PANTHER" id="PTHR43280">
    <property type="entry name" value="ARAC-FAMILY TRANSCRIPTIONAL REGULATOR"/>
    <property type="match status" value="1"/>
</dbReference>
<reference evidence="5 6" key="1">
    <citation type="submission" date="2018-08" db="EMBL/GenBank/DDBJ databases">
        <title>Vibrio isolated from the Eastern China Marginal Seas.</title>
        <authorList>
            <person name="Li Y."/>
        </authorList>
    </citation>
    <scope>NUCLEOTIDE SEQUENCE [LARGE SCALE GENOMIC DNA]</scope>
    <source>
        <strain evidence="5 6">BEI233</strain>
    </source>
</reference>
<keyword evidence="6" id="KW-1185">Reference proteome</keyword>
<dbReference type="PROSITE" id="PS01124">
    <property type="entry name" value="HTH_ARAC_FAMILY_2"/>
    <property type="match status" value="1"/>
</dbReference>
<dbReference type="GO" id="GO:0043565">
    <property type="term" value="F:sequence-specific DNA binding"/>
    <property type="evidence" value="ECO:0007669"/>
    <property type="project" value="InterPro"/>
</dbReference>
<evidence type="ECO:0000313" key="6">
    <source>
        <dbReference type="Proteomes" id="UP000273252"/>
    </source>
</evidence>
<dbReference type="SUPFAM" id="SSF46689">
    <property type="entry name" value="Homeodomain-like"/>
    <property type="match status" value="1"/>
</dbReference>
<evidence type="ECO:0000256" key="3">
    <source>
        <dbReference type="ARBA" id="ARBA00023163"/>
    </source>
</evidence>
<keyword evidence="2" id="KW-0238">DNA-binding</keyword>
<comment type="caution">
    <text evidence="5">The sequence shown here is derived from an EMBL/GenBank/DDBJ whole genome shotgun (WGS) entry which is preliminary data.</text>
</comment>
<dbReference type="Gene3D" id="1.10.10.60">
    <property type="entry name" value="Homeodomain-like"/>
    <property type="match status" value="1"/>
</dbReference>
<dbReference type="GO" id="GO:0003700">
    <property type="term" value="F:DNA-binding transcription factor activity"/>
    <property type="evidence" value="ECO:0007669"/>
    <property type="project" value="InterPro"/>
</dbReference>
<proteinExistence type="predicted"/>
<dbReference type="InterPro" id="IPR009057">
    <property type="entry name" value="Homeodomain-like_sf"/>
</dbReference>
<dbReference type="OrthoDB" id="9783876at2"/>
<gene>
    <name evidence="5" type="ORF">DZ860_20505</name>
</gene>